<dbReference type="OrthoDB" id="2420415at2759"/>
<evidence type="ECO:0000256" key="3">
    <source>
        <dbReference type="ARBA" id="ARBA00022670"/>
    </source>
</evidence>
<accession>A0A9N9G1P0</accession>
<organism evidence="9 10">
    <name type="scientific">Ambispora leptoticha</name>
    <dbReference type="NCBI Taxonomy" id="144679"/>
    <lineage>
        <taxon>Eukaryota</taxon>
        <taxon>Fungi</taxon>
        <taxon>Fungi incertae sedis</taxon>
        <taxon>Mucoromycota</taxon>
        <taxon>Glomeromycotina</taxon>
        <taxon>Glomeromycetes</taxon>
        <taxon>Archaeosporales</taxon>
        <taxon>Ambisporaceae</taxon>
        <taxon>Ambispora</taxon>
    </lineage>
</organism>
<keyword evidence="3" id="KW-0645">Protease</keyword>
<keyword evidence="4" id="KW-0833">Ubl conjugation pathway</keyword>
<reference evidence="9" key="1">
    <citation type="submission" date="2021-06" db="EMBL/GenBank/DDBJ databases">
        <authorList>
            <person name="Kallberg Y."/>
            <person name="Tangrot J."/>
            <person name="Rosling A."/>
        </authorList>
    </citation>
    <scope>NUCLEOTIDE SEQUENCE</scope>
    <source>
        <strain evidence="9">FL130A</strain>
    </source>
</reference>
<feature type="region of interest" description="Disordered" evidence="7">
    <location>
        <begin position="1"/>
        <end position="39"/>
    </location>
</feature>
<dbReference type="EC" id="3.4.19.12" evidence="2"/>
<gene>
    <name evidence="9" type="ORF">ALEPTO_LOCUS7144</name>
</gene>
<dbReference type="SUPFAM" id="SSF54001">
    <property type="entry name" value="Cysteine proteinases"/>
    <property type="match status" value="1"/>
</dbReference>
<comment type="caution">
    <text evidence="9">The sequence shown here is derived from an EMBL/GenBank/DDBJ whole genome shotgun (WGS) entry which is preliminary data.</text>
</comment>
<dbReference type="Gene3D" id="3.90.70.10">
    <property type="entry name" value="Cysteine proteinases"/>
    <property type="match status" value="1"/>
</dbReference>
<evidence type="ECO:0000313" key="10">
    <source>
        <dbReference type="Proteomes" id="UP000789508"/>
    </source>
</evidence>
<dbReference type="Proteomes" id="UP000789508">
    <property type="component" value="Unassembled WGS sequence"/>
</dbReference>
<dbReference type="GO" id="GO:0043161">
    <property type="term" value="P:proteasome-mediated ubiquitin-dependent protein catabolic process"/>
    <property type="evidence" value="ECO:0007669"/>
    <property type="project" value="InterPro"/>
</dbReference>
<dbReference type="PANTHER" id="PTHR43982">
    <property type="entry name" value="UBIQUITIN CARBOXYL-TERMINAL HYDROLASE"/>
    <property type="match status" value="1"/>
</dbReference>
<dbReference type="PANTHER" id="PTHR43982:SF6">
    <property type="entry name" value="UBIQUITIN CARBOXYL-TERMINAL HYDROLASE 2-RELATED"/>
    <property type="match status" value="1"/>
</dbReference>
<evidence type="ECO:0000256" key="7">
    <source>
        <dbReference type="SAM" id="MobiDB-lite"/>
    </source>
</evidence>
<evidence type="ECO:0000256" key="2">
    <source>
        <dbReference type="ARBA" id="ARBA00012759"/>
    </source>
</evidence>
<keyword evidence="6" id="KW-0788">Thiol protease</keyword>
<feature type="non-terminal residue" evidence="9">
    <location>
        <position position="461"/>
    </location>
</feature>
<feature type="compositionally biased region" description="Polar residues" evidence="7">
    <location>
        <begin position="68"/>
        <end position="85"/>
    </location>
</feature>
<dbReference type="InterPro" id="IPR001394">
    <property type="entry name" value="Peptidase_C19_UCH"/>
</dbReference>
<evidence type="ECO:0000256" key="6">
    <source>
        <dbReference type="ARBA" id="ARBA00022807"/>
    </source>
</evidence>
<feature type="region of interest" description="Disordered" evidence="7">
    <location>
        <begin position="63"/>
        <end position="101"/>
    </location>
</feature>
<dbReference type="GO" id="GO:0016579">
    <property type="term" value="P:protein deubiquitination"/>
    <property type="evidence" value="ECO:0007669"/>
    <property type="project" value="InterPro"/>
</dbReference>
<comment type="catalytic activity">
    <reaction evidence="1">
        <text>Thiol-dependent hydrolysis of ester, thioester, amide, peptide and isopeptide bonds formed by the C-terminal Gly of ubiquitin (a 76-residue protein attached to proteins as an intracellular targeting signal).</text>
        <dbReference type="EC" id="3.4.19.12"/>
    </reaction>
</comment>
<feature type="compositionally biased region" description="Polar residues" evidence="7">
    <location>
        <begin position="12"/>
        <end position="21"/>
    </location>
</feature>
<sequence length="461" mass="53452">SSTIQPKMPLGDSTNAYNTTMVDDYPPIDDPPLSLPTDPSQINDKLASVDSIIIEEEETVEMEGIVGSTSTSNKTKDNLQSNSITEDQDFNNDNDKGKGKENWENVIPLGSDSFNDSTSTLNQDKFKSSSIPFGKQQDVTECMDNVMFQLEAALKPTISDNGVTEVTEKTRNIVKRLESILREDKTIAKVSGSEFRGNEGRDLYNGLDVYFDESQVDFNGTQAEREVTIIELPPILQIQVQRVQFDRVTSNVYKSNAYIKFEKELYLDRYMEQNREMLRGRREIAREWNQLLDQYNQELDEFGIDKTINLPADEILKRTYRFIVTQCENENTDKLEFKDDFFRFKNDSDDLKRRKEVTKNSVSELQDQLKHQYDDLRECEYRIHAVFIHSASFGHYWIYIYDFELERWLKYNDTEVSEVGETEVFADTSGSSTNPYCMVYVRAQGIYSFRLSLEYVSYLLI</sequence>
<dbReference type="PROSITE" id="PS50235">
    <property type="entry name" value="USP_3"/>
    <property type="match status" value="1"/>
</dbReference>
<keyword evidence="5" id="KW-0378">Hydrolase</keyword>
<evidence type="ECO:0000256" key="5">
    <source>
        <dbReference type="ARBA" id="ARBA00022801"/>
    </source>
</evidence>
<keyword evidence="10" id="KW-1185">Reference proteome</keyword>
<evidence type="ECO:0000313" key="9">
    <source>
        <dbReference type="EMBL" id="CAG8578459.1"/>
    </source>
</evidence>
<evidence type="ECO:0000259" key="8">
    <source>
        <dbReference type="PROSITE" id="PS50235"/>
    </source>
</evidence>
<dbReference type="InterPro" id="IPR038765">
    <property type="entry name" value="Papain-like_cys_pep_sf"/>
</dbReference>
<protein>
    <recommendedName>
        <fullName evidence="2">ubiquitinyl hydrolase 1</fullName>
        <ecNumber evidence="2">3.4.19.12</ecNumber>
    </recommendedName>
</protein>
<dbReference type="Pfam" id="PF00443">
    <property type="entry name" value="UCH"/>
    <property type="match status" value="1"/>
</dbReference>
<dbReference type="InterPro" id="IPR028889">
    <property type="entry name" value="USP"/>
</dbReference>
<name>A0A9N9G1P0_9GLOM</name>
<dbReference type="EMBL" id="CAJVPS010002890">
    <property type="protein sequence ID" value="CAG8578459.1"/>
    <property type="molecule type" value="Genomic_DNA"/>
</dbReference>
<feature type="domain" description="USP" evidence="8">
    <location>
        <begin position="66"/>
        <end position="443"/>
    </location>
</feature>
<dbReference type="GO" id="GO:0061136">
    <property type="term" value="P:regulation of proteasomal protein catabolic process"/>
    <property type="evidence" value="ECO:0007669"/>
    <property type="project" value="TreeGrafter"/>
</dbReference>
<proteinExistence type="predicted"/>
<evidence type="ECO:0000256" key="1">
    <source>
        <dbReference type="ARBA" id="ARBA00000707"/>
    </source>
</evidence>
<evidence type="ECO:0000256" key="4">
    <source>
        <dbReference type="ARBA" id="ARBA00022786"/>
    </source>
</evidence>
<dbReference type="GO" id="GO:0070628">
    <property type="term" value="F:proteasome binding"/>
    <property type="evidence" value="ECO:0007669"/>
    <property type="project" value="TreeGrafter"/>
</dbReference>
<dbReference type="AlphaFoldDB" id="A0A9N9G1P0"/>
<dbReference type="GO" id="GO:0004843">
    <property type="term" value="F:cysteine-type deubiquitinase activity"/>
    <property type="evidence" value="ECO:0007669"/>
    <property type="project" value="UniProtKB-EC"/>
</dbReference>
<dbReference type="InterPro" id="IPR044635">
    <property type="entry name" value="UBP14-like"/>
</dbReference>